<dbReference type="Pfam" id="PF13514">
    <property type="entry name" value="AAA_27"/>
    <property type="match status" value="1"/>
</dbReference>
<proteinExistence type="predicted"/>
<gene>
    <name evidence="3" type="ORF">FPZ49_19695</name>
</gene>
<name>A0A559K835_9BACL</name>
<feature type="coiled-coil region" evidence="1">
    <location>
        <begin position="701"/>
        <end position="731"/>
    </location>
</feature>
<evidence type="ECO:0000313" key="4">
    <source>
        <dbReference type="Proteomes" id="UP000317036"/>
    </source>
</evidence>
<dbReference type="PANTHER" id="PTHR41259:SF1">
    <property type="entry name" value="DOUBLE-STRAND BREAK REPAIR RAD50 ATPASE, PUTATIVE-RELATED"/>
    <property type="match status" value="1"/>
</dbReference>
<keyword evidence="4" id="KW-1185">Reference proteome</keyword>
<evidence type="ECO:0000256" key="1">
    <source>
        <dbReference type="SAM" id="Coils"/>
    </source>
</evidence>
<accession>A0A559K835</accession>
<dbReference type="EMBL" id="VNJI01000025">
    <property type="protein sequence ID" value="TVY08291.1"/>
    <property type="molecule type" value="Genomic_DNA"/>
</dbReference>
<dbReference type="Proteomes" id="UP000317036">
    <property type="component" value="Unassembled WGS sequence"/>
</dbReference>
<dbReference type="InterPro" id="IPR027417">
    <property type="entry name" value="P-loop_NTPase"/>
</dbReference>
<keyword evidence="1" id="KW-0175">Coiled coil</keyword>
<protein>
    <submittedName>
        <fullName evidence="3">AAA family ATPase</fullName>
    </submittedName>
</protein>
<evidence type="ECO:0000313" key="3">
    <source>
        <dbReference type="EMBL" id="TVY08291.1"/>
    </source>
</evidence>
<organism evidence="3 4">
    <name type="scientific">Paenibacillus cremeus</name>
    <dbReference type="NCBI Taxonomy" id="2163881"/>
    <lineage>
        <taxon>Bacteria</taxon>
        <taxon>Bacillati</taxon>
        <taxon>Bacillota</taxon>
        <taxon>Bacilli</taxon>
        <taxon>Bacillales</taxon>
        <taxon>Paenibacillaceae</taxon>
        <taxon>Paenibacillus</taxon>
    </lineage>
</organism>
<dbReference type="AlphaFoldDB" id="A0A559K835"/>
<sequence>MAAGGGGAGHGSLVTGAEGGIGVDGMRIARLQVHRFGTLRDLDFTLESSATLIYGPNEAGKSTLLEFVRAILFGFPARGGSERLLPLGGGSFGGAVTLEDPQGRRIRVERFDSPVNGRGKAPVSGSVRVIFPDWATGGERELAALLGGVSSELFRSLFAFGLTELQELGTLQSEEISGFLYSAGLGTSSSALRTAERKLAQELEQLYRPRGRTPLINRALQDLTEAERELARSRGDAERYYTLQEQLARLGGELERLEAEQLEGRRHSDWLHQCLRARPHWLRLRELNRELAELPELDDFPDDAVTRLEALETEQEQLAAQTDRLGLAGDELAQEMEGLERQLSADGDVLAHQIELEQLLDERAAYEETLRQITRAAAEEEQLDAELERLLRTLGPEWSVEHLDRLPVLVMLREQAIAFRDEWNRQRQAEAAEGHELERLLQELSWPVESMEKEEVLQRLLAAEAAAFAQAQEEFERVQAARRLFYDWKAAKQEARHAEERQRDWQLRTEPEPRSTDASSALPLYAVYALTLLVPAVLAALHDYAAAGIAFAALLAGSAVWTRLRGRRRGRRQRPYGGTLAAEAPTAAREQAQAATLEAALAAELRRLPRLAGGPTALEAAAARQAAPLTIEGLEPQLDALDRQLRAREAQHAGRRAAAERLQALLAQRGRPAAAGEPLRRRWGAWLRELALPEAAGPDAALALLQLAEQAQQQLQRLRRQRAAREALQRTAAAFAAAVGSRLGAAASREPGPALKAWQAARDRQLALQQQLAQGRRQQAELRRQAALLEPQRERVAGRLRELLQAAGADGAEALRRRAREAQQRKQRLGEQRQAELAIATLVGDAQVERLDDALRRSDAEALQRELERLDAELAAGQARIEACREEKSRAKFELERLAEGGDHAEKLQRVEERRAEVQQLLKRWGVLAMCSTLFSRTKQLYEHEKQPSVMQRASGYFEQMTGGRFTRMVAPLGEYRVLAEKATGELLTSSQLSRGTAEQMYLCIRFALVDEYAASGIRLPLVIDDLFVNFDDERLEQGMALLRTVAERHQLLLFTCHRHVLEAYARQLPDESIIRMG</sequence>
<evidence type="ECO:0000259" key="2">
    <source>
        <dbReference type="Pfam" id="PF13514"/>
    </source>
</evidence>
<dbReference type="InterPro" id="IPR038734">
    <property type="entry name" value="YhaN_AAA"/>
</dbReference>
<dbReference type="Gene3D" id="3.40.50.300">
    <property type="entry name" value="P-loop containing nucleotide triphosphate hydrolases"/>
    <property type="match status" value="2"/>
</dbReference>
<dbReference type="SUPFAM" id="SSF52540">
    <property type="entry name" value="P-loop containing nucleoside triphosphate hydrolases"/>
    <property type="match status" value="1"/>
</dbReference>
<dbReference type="PANTHER" id="PTHR41259">
    <property type="entry name" value="DOUBLE-STRAND BREAK REPAIR RAD50 ATPASE, PUTATIVE-RELATED"/>
    <property type="match status" value="1"/>
</dbReference>
<dbReference type="RefSeq" id="WP_144850067.1">
    <property type="nucleotide sequence ID" value="NZ_VNJI01000025.1"/>
</dbReference>
<comment type="caution">
    <text evidence="3">The sequence shown here is derived from an EMBL/GenBank/DDBJ whole genome shotgun (WGS) entry which is preliminary data.</text>
</comment>
<feature type="coiled-coil region" evidence="1">
    <location>
        <begin position="349"/>
        <end position="393"/>
    </location>
</feature>
<feature type="coiled-coil region" evidence="1">
    <location>
        <begin position="216"/>
        <end position="260"/>
    </location>
</feature>
<feature type="coiled-coil region" evidence="1">
    <location>
        <begin position="860"/>
        <end position="887"/>
    </location>
</feature>
<feature type="domain" description="YhaN AAA" evidence="2">
    <location>
        <begin position="26"/>
        <end position="233"/>
    </location>
</feature>
<reference evidence="3 4" key="1">
    <citation type="submission" date="2019-07" db="EMBL/GenBank/DDBJ databases">
        <authorList>
            <person name="Kim J."/>
        </authorList>
    </citation>
    <scope>NUCLEOTIDE SEQUENCE [LARGE SCALE GENOMIC DNA]</scope>
    <source>
        <strain evidence="3 4">JC52</strain>
    </source>
</reference>
<dbReference type="OrthoDB" id="9764467at2"/>